<feature type="region of interest" description="Disordered" evidence="2">
    <location>
        <begin position="35"/>
        <end position="58"/>
    </location>
</feature>
<comment type="caution">
    <text evidence="4">The sequence shown here is derived from an EMBL/GenBank/DDBJ whole genome shotgun (WGS) entry which is preliminary data.</text>
</comment>
<organism evidence="4 5">
    <name type="scientific">Triparma verrucosa</name>
    <dbReference type="NCBI Taxonomy" id="1606542"/>
    <lineage>
        <taxon>Eukaryota</taxon>
        <taxon>Sar</taxon>
        <taxon>Stramenopiles</taxon>
        <taxon>Ochrophyta</taxon>
        <taxon>Bolidophyceae</taxon>
        <taxon>Parmales</taxon>
        <taxon>Triparmaceae</taxon>
        <taxon>Triparma</taxon>
    </lineage>
</organism>
<dbReference type="AlphaFoldDB" id="A0A9W7F413"/>
<dbReference type="Pfam" id="PF02575">
    <property type="entry name" value="YbaB_DNA_bd"/>
    <property type="match status" value="1"/>
</dbReference>
<reference evidence="5" key="1">
    <citation type="journal article" date="2023" name="Commun. Biol.">
        <title>Genome analysis of Parmales, the sister group of diatoms, reveals the evolutionary specialization of diatoms from phago-mixotrophs to photoautotrophs.</title>
        <authorList>
            <person name="Ban H."/>
            <person name="Sato S."/>
            <person name="Yoshikawa S."/>
            <person name="Yamada K."/>
            <person name="Nakamura Y."/>
            <person name="Ichinomiya M."/>
            <person name="Sato N."/>
            <person name="Blanc-Mathieu R."/>
            <person name="Endo H."/>
            <person name="Kuwata A."/>
            <person name="Ogata H."/>
        </authorList>
    </citation>
    <scope>NUCLEOTIDE SEQUENCE [LARGE SCALE GENOMIC DNA]</scope>
    <source>
        <strain evidence="5">NIES 3699</strain>
    </source>
</reference>
<dbReference type="Gene3D" id="3.30.1310.10">
    <property type="entry name" value="Nucleoid-associated protein YbaB-like domain"/>
    <property type="match status" value="1"/>
</dbReference>
<evidence type="ECO:0000256" key="2">
    <source>
        <dbReference type="SAM" id="MobiDB-lite"/>
    </source>
</evidence>
<keyword evidence="5" id="KW-1185">Reference proteome</keyword>
<feature type="chain" id="PRO_5040881014" description="Nucleoid-associated protein" evidence="3">
    <location>
        <begin position="21"/>
        <end position="158"/>
    </location>
</feature>
<dbReference type="PANTHER" id="PTHR33449">
    <property type="entry name" value="NUCLEOID-ASSOCIATED PROTEIN YBAB"/>
    <property type="match status" value="1"/>
</dbReference>
<name>A0A9W7F413_9STRA</name>
<evidence type="ECO:0000313" key="5">
    <source>
        <dbReference type="Proteomes" id="UP001165160"/>
    </source>
</evidence>
<evidence type="ECO:0000256" key="3">
    <source>
        <dbReference type="SAM" id="SignalP"/>
    </source>
</evidence>
<dbReference type="Proteomes" id="UP001165160">
    <property type="component" value="Unassembled WGS sequence"/>
</dbReference>
<sequence>MNSLTFSAVCLYLLLSSSTSFTFFLPSSTSSSTSLNLFGGKKDPSSSPAAGGMGGMGNMMEQFKKAQEIAKKTQELQSDLAKEMITGTAGTVTVTVNGQQKPEKVELGDMTLSAEEMSEDVKKAIDDAHAKSMKVMGEKMQTLYEGLGLPGMGGAPEQ</sequence>
<dbReference type="GO" id="GO:0003677">
    <property type="term" value="F:DNA binding"/>
    <property type="evidence" value="ECO:0007669"/>
    <property type="project" value="UniProtKB-KW"/>
</dbReference>
<evidence type="ECO:0000313" key="4">
    <source>
        <dbReference type="EMBL" id="GMI02379.1"/>
    </source>
</evidence>
<dbReference type="InterPro" id="IPR004401">
    <property type="entry name" value="YbaB/EbfC"/>
</dbReference>
<evidence type="ECO:0000256" key="1">
    <source>
        <dbReference type="ARBA" id="ARBA00023125"/>
    </source>
</evidence>
<dbReference type="InterPro" id="IPR036894">
    <property type="entry name" value="YbaB-like_sf"/>
</dbReference>
<gene>
    <name evidence="4" type="ORF">TrVE_jg14460</name>
</gene>
<dbReference type="PANTHER" id="PTHR33449:SF1">
    <property type="entry name" value="NUCLEOID-ASSOCIATED PROTEIN YBAB"/>
    <property type="match status" value="1"/>
</dbReference>
<protein>
    <recommendedName>
        <fullName evidence="6">Nucleoid-associated protein</fullName>
    </recommendedName>
</protein>
<evidence type="ECO:0008006" key="6">
    <source>
        <dbReference type="Google" id="ProtNLM"/>
    </source>
</evidence>
<accession>A0A9W7F413</accession>
<feature type="signal peptide" evidence="3">
    <location>
        <begin position="1"/>
        <end position="20"/>
    </location>
</feature>
<keyword evidence="1" id="KW-0238">DNA-binding</keyword>
<keyword evidence="3" id="KW-0732">Signal</keyword>
<proteinExistence type="predicted"/>
<dbReference type="SUPFAM" id="SSF82607">
    <property type="entry name" value="YbaB-like"/>
    <property type="match status" value="1"/>
</dbReference>
<dbReference type="EMBL" id="BRXX01000282">
    <property type="protein sequence ID" value="GMI02379.1"/>
    <property type="molecule type" value="Genomic_DNA"/>
</dbReference>